<dbReference type="RefSeq" id="WP_354364691.1">
    <property type="nucleotide sequence ID" value="NZ_JBEPLO010000008.1"/>
</dbReference>
<evidence type="ECO:0000256" key="3">
    <source>
        <dbReference type="ARBA" id="ARBA00022729"/>
    </source>
</evidence>
<accession>A0ABV2FH15</accession>
<feature type="domain" description="Solute-binding protein family 3/N-terminal" evidence="6">
    <location>
        <begin position="51"/>
        <end position="272"/>
    </location>
</feature>
<protein>
    <submittedName>
        <fullName evidence="7">Glutamine transport system substrate-binding protein</fullName>
    </submittedName>
</protein>
<name>A0ABV2FH15_9STRE</name>
<evidence type="ECO:0000313" key="8">
    <source>
        <dbReference type="Proteomes" id="UP001549122"/>
    </source>
</evidence>
<comment type="subcellular location">
    <subcellularLocation>
        <location evidence="1">Cell envelope</location>
    </subcellularLocation>
</comment>
<evidence type="ECO:0000313" key="7">
    <source>
        <dbReference type="EMBL" id="MET3557803.1"/>
    </source>
</evidence>
<dbReference type="PROSITE" id="PS01039">
    <property type="entry name" value="SBP_BACTERIAL_3"/>
    <property type="match status" value="1"/>
</dbReference>
<evidence type="ECO:0000256" key="2">
    <source>
        <dbReference type="ARBA" id="ARBA00010333"/>
    </source>
</evidence>
<dbReference type="PANTHER" id="PTHR35936:SF34">
    <property type="entry name" value="ABC TRANSPORTER EXTRACELLULAR-BINDING PROTEIN YCKB-RELATED"/>
    <property type="match status" value="1"/>
</dbReference>
<reference evidence="7 8" key="1">
    <citation type="submission" date="2024-06" db="EMBL/GenBank/DDBJ databases">
        <title>Genomic Encyclopedia of Type Strains, Phase IV (KMG-IV): sequencing the most valuable type-strain genomes for metagenomic binning, comparative biology and taxonomic classification.</title>
        <authorList>
            <person name="Goeker M."/>
        </authorList>
    </citation>
    <scope>NUCLEOTIDE SEQUENCE [LARGE SCALE GENOMIC DNA]</scope>
    <source>
        <strain evidence="7 8">DSM 28303</strain>
    </source>
</reference>
<comment type="similarity">
    <text evidence="2 4">Belongs to the bacterial solute-binding protein 3 family.</text>
</comment>
<keyword evidence="8" id="KW-1185">Reference proteome</keyword>
<comment type="caution">
    <text evidence="7">The sequence shown here is derived from an EMBL/GenBank/DDBJ whole genome shotgun (WGS) entry which is preliminary data.</text>
</comment>
<proteinExistence type="inferred from homology"/>
<gene>
    <name evidence="7" type="ORF">ABID29_000915</name>
</gene>
<dbReference type="InterPro" id="IPR018313">
    <property type="entry name" value="SBP_3_CS"/>
</dbReference>
<feature type="signal peptide" evidence="5">
    <location>
        <begin position="1"/>
        <end position="25"/>
    </location>
</feature>
<evidence type="ECO:0000256" key="1">
    <source>
        <dbReference type="ARBA" id="ARBA00004196"/>
    </source>
</evidence>
<dbReference type="EMBL" id="JBEPLO010000008">
    <property type="protein sequence ID" value="MET3557803.1"/>
    <property type="molecule type" value="Genomic_DNA"/>
</dbReference>
<evidence type="ECO:0000256" key="5">
    <source>
        <dbReference type="SAM" id="SignalP"/>
    </source>
</evidence>
<organism evidence="7 8">
    <name type="scientific">Streptococcus rupicaprae</name>
    <dbReference type="NCBI Taxonomy" id="759619"/>
    <lineage>
        <taxon>Bacteria</taxon>
        <taxon>Bacillati</taxon>
        <taxon>Bacillota</taxon>
        <taxon>Bacilli</taxon>
        <taxon>Lactobacillales</taxon>
        <taxon>Streptococcaceae</taxon>
        <taxon>Streptococcus</taxon>
    </lineage>
</organism>
<dbReference type="InterPro" id="IPR001638">
    <property type="entry name" value="Solute-binding_3/MltF_N"/>
</dbReference>
<keyword evidence="3 5" id="KW-0732">Signal</keyword>
<evidence type="ECO:0000259" key="6">
    <source>
        <dbReference type="SMART" id="SM00062"/>
    </source>
</evidence>
<dbReference type="Gene3D" id="3.40.190.10">
    <property type="entry name" value="Periplasmic binding protein-like II"/>
    <property type="match status" value="2"/>
</dbReference>
<feature type="chain" id="PRO_5046003701" evidence="5">
    <location>
        <begin position="26"/>
        <end position="278"/>
    </location>
</feature>
<evidence type="ECO:0000256" key="4">
    <source>
        <dbReference type="RuleBase" id="RU003744"/>
    </source>
</evidence>
<dbReference type="Pfam" id="PF00497">
    <property type="entry name" value="SBP_bac_3"/>
    <property type="match status" value="1"/>
</dbReference>
<dbReference type="SUPFAM" id="SSF53850">
    <property type="entry name" value="Periplasmic binding protein-like II"/>
    <property type="match status" value="1"/>
</dbReference>
<dbReference type="PANTHER" id="PTHR35936">
    <property type="entry name" value="MEMBRANE-BOUND LYTIC MUREIN TRANSGLYCOSYLASE F"/>
    <property type="match status" value="1"/>
</dbReference>
<dbReference type="SMART" id="SM00062">
    <property type="entry name" value="PBPb"/>
    <property type="match status" value="1"/>
</dbReference>
<sequence length="278" mass="30668">MKKKLSRLSLSFLALFSLFSWLVFSYSSTQATEKSQLATSDQVASIVKRGTLRVGVKQDVPNFGYRDPESNEYTGLEIEIARKIADELGVDIELTPVTAQTRGALLDNGQLDMVIATFTITEERKKLYNFTTPYYTDANGFLVKKSSGISSWEDLDGKTIGVTQGSIQQGLLTDLAIDKGISLNFTELGSNPEVVVSLAAQRVDAFSIDKSILSGFIGKSNEILDLSYNPSQYGIVTEKSNTDLHAYLDALVMEWETDGTLQTIYDTYNLKPTSMESD</sequence>
<dbReference type="Proteomes" id="UP001549122">
    <property type="component" value="Unassembled WGS sequence"/>
</dbReference>